<protein>
    <submittedName>
        <fullName evidence="1">Uncharacterized protein</fullName>
    </submittedName>
</protein>
<evidence type="ECO:0000313" key="2">
    <source>
        <dbReference type="Proteomes" id="UP001465755"/>
    </source>
</evidence>
<sequence length="80" mass="8678">MAHVNFESNVVFTGNDVAKLGTSQRKTCAALLAISGLVLDARTTWVDADTTLHDLMEVSGIFITQLVSQDLMHAQPTVDF</sequence>
<name>A0AAW1NPK0_9CHLO</name>
<evidence type="ECO:0000313" key="1">
    <source>
        <dbReference type="EMBL" id="KAK9794033.1"/>
    </source>
</evidence>
<proteinExistence type="predicted"/>
<organism evidence="1 2">
    <name type="scientific">Symbiochloris irregularis</name>
    <dbReference type="NCBI Taxonomy" id="706552"/>
    <lineage>
        <taxon>Eukaryota</taxon>
        <taxon>Viridiplantae</taxon>
        <taxon>Chlorophyta</taxon>
        <taxon>core chlorophytes</taxon>
        <taxon>Trebouxiophyceae</taxon>
        <taxon>Trebouxiales</taxon>
        <taxon>Trebouxiaceae</taxon>
        <taxon>Symbiochloris</taxon>
    </lineage>
</organism>
<comment type="caution">
    <text evidence="1">The sequence shown here is derived from an EMBL/GenBank/DDBJ whole genome shotgun (WGS) entry which is preliminary data.</text>
</comment>
<dbReference type="Proteomes" id="UP001465755">
    <property type="component" value="Unassembled WGS sequence"/>
</dbReference>
<keyword evidence="2" id="KW-1185">Reference proteome</keyword>
<reference evidence="1 2" key="1">
    <citation type="journal article" date="2024" name="Nat. Commun.">
        <title>Phylogenomics reveals the evolutionary origins of lichenization in chlorophyte algae.</title>
        <authorList>
            <person name="Puginier C."/>
            <person name="Libourel C."/>
            <person name="Otte J."/>
            <person name="Skaloud P."/>
            <person name="Haon M."/>
            <person name="Grisel S."/>
            <person name="Petersen M."/>
            <person name="Berrin J.G."/>
            <person name="Delaux P.M."/>
            <person name="Dal Grande F."/>
            <person name="Keller J."/>
        </authorList>
    </citation>
    <scope>NUCLEOTIDE SEQUENCE [LARGE SCALE GENOMIC DNA]</scope>
    <source>
        <strain evidence="1 2">SAG 2036</strain>
    </source>
</reference>
<gene>
    <name evidence="1" type="ORF">WJX73_006314</name>
</gene>
<dbReference type="AlphaFoldDB" id="A0AAW1NPK0"/>
<accession>A0AAW1NPK0</accession>
<dbReference type="EMBL" id="JALJOQ010000144">
    <property type="protein sequence ID" value="KAK9794033.1"/>
    <property type="molecule type" value="Genomic_DNA"/>
</dbReference>